<proteinExistence type="predicted"/>
<accession>A0A518BW07</accession>
<dbReference type="Proteomes" id="UP000320386">
    <property type="component" value="Chromosome"/>
</dbReference>
<sequence length="213" mass="23428">MRHTNLVVLLLVTLLLPGCAFFGYTAAAVTGAPRIPAAYKLKVFPVLVMVDDPDEQLGSAGLTSQIAEMVGFYITENIDKRIDEDFIPAQRLSALADRLGREDVFPKTPIDVIGRELGAKEVVCVVIESAKLDMAPGMLRPQAAVSVTVVDVESGQRVYPESGSHRLEVKLKPMHDDRAGRATSRLASQKMAEDIALKVSKLFYKHWEAEPRR</sequence>
<keyword evidence="2" id="KW-1185">Reference proteome</keyword>
<reference evidence="1 2" key="1">
    <citation type="submission" date="2019-02" db="EMBL/GenBank/DDBJ databases">
        <title>Deep-cultivation of Planctomycetes and their phenomic and genomic characterization uncovers novel biology.</title>
        <authorList>
            <person name="Wiegand S."/>
            <person name="Jogler M."/>
            <person name="Boedeker C."/>
            <person name="Pinto D."/>
            <person name="Vollmers J."/>
            <person name="Rivas-Marin E."/>
            <person name="Kohn T."/>
            <person name="Peeters S.H."/>
            <person name="Heuer A."/>
            <person name="Rast P."/>
            <person name="Oberbeckmann S."/>
            <person name="Bunk B."/>
            <person name="Jeske O."/>
            <person name="Meyerdierks A."/>
            <person name="Storesund J.E."/>
            <person name="Kallscheuer N."/>
            <person name="Luecker S."/>
            <person name="Lage O.M."/>
            <person name="Pohl T."/>
            <person name="Merkel B.J."/>
            <person name="Hornburger P."/>
            <person name="Mueller R.-W."/>
            <person name="Bruemmer F."/>
            <person name="Labrenz M."/>
            <person name="Spormann A.M."/>
            <person name="Op den Camp H."/>
            <person name="Overmann J."/>
            <person name="Amann R."/>
            <person name="Jetten M.S.M."/>
            <person name="Mascher T."/>
            <person name="Medema M.H."/>
            <person name="Devos D.P."/>
            <person name="Kaster A.-K."/>
            <person name="Ovreas L."/>
            <person name="Rohde M."/>
            <person name="Galperin M.Y."/>
            <person name="Jogler C."/>
        </authorList>
    </citation>
    <scope>NUCLEOTIDE SEQUENCE [LARGE SCALE GENOMIC DNA]</scope>
    <source>
        <strain evidence="1 2">Pan265</strain>
    </source>
</reference>
<evidence type="ECO:0000313" key="1">
    <source>
        <dbReference type="EMBL" id="QDU71162.1"/>
    </source>
</evidence>
<evidence type="ECO:0008006" key="3">
    <source>
        <dbReference type="Google" id="ProtNLM"/>
    </source>
</evidence>
<evidence type="ECO:0000313" key="2">
    <source>
        <dbReference type="Proteomes" id="UP000320386"/>
    </source>
</evidence>
<organism evidence="1 2">
    <name type="scientific">Mucisphaera calidilacus</name>
    <dbReference type="NCBI Taxonomy" id="2527982"/>
    <lineage>
        <taxon>Bacteria</taxon>
        <taxon>Pseudomonadati</taxon>
        <taxon>Planctomycetota</taxon>
        <taxon>Phycisphaerae</taxon>
        <taxon>Phycisphaerales</taxon>
        <taxon>Phycisphaeraceae</taxon>
        <taxon>Mucisphaera</taxon>
    </lineage>
</organism>
<gene>
    <name evidence="1" type="ORF">Pan265_10110</name>
</gene>
<dbReference type="EMBL" id="CP036280">
    <property type="protein sequence ID" value="QDU71162.1"/>
    <property type="molecule type" value="Genomic_DNA"/>
</dbReference>
<dbReference type="AlphaFoldDB" id="A0A518BW07"/>
<dbReference type="KEGG" id="mcad:Pan265_10110"/>
<name>A0A518BW07_9BACT</name>
<protein>
    <recommendedName>
        <fullName evidence="3">Lipoprotein</fullName>
    </recommendedName>
</protein>
<dbReference type="RefSeq" id="WP_145445295.1">
    <property type="nucleotide sequence ID" value="NZ_CP036280.1"/>
</dbReference>